<dbReference type="CDD" id="cd22749">
    <property type="entry name" value="Otubain_C65"/>
    <property type="match status" value="1"/>
</dbReference>
<keyword evidence="4" id="KW-0833">Ubl conjugation pathway</keyword>
<dbReference type="InterPro" id="IPR042467">
    <property type="entry name" value="Peptidase_C65_otubain_sub2"/>
</dbReference>
<dbReference type="Gene3D" id="1.20.1300.20">
    <property type="entry name" value="Peptidase C65 Otubain, subdomain 2"/>
    <property type="match status" value="1"/>
</dbReference>
<evidence type="ECO:0000256" key="1">
    <source>
        <dbReference type="ARBA" id="ARBA00000707"/>
    </source>
</evidence>
<evidence type="ECO:0000313" key="8">
    <source>
        <dbReference type="Proteomes" id="UP000054937"/>
    </source>
</evidence>
<evidence type="ECO:0000256" key="4">
    <source>
        <dbReference type="ARBA" id="ARBA00022786"/>
    </source>
</evidence>
<evidence type="ECO:0000256" key="5">
    <source>
        <dbReference type="ARBA" id="ARBA00022801"/>
    </source>
</evidence>
<organism evidence="7 8">
    <name type="scientific">Pseudocohnilembus persalinus</name>
    <name type="common">Ciliate</name>
    <dbReference type="NCBI Taxonomy" id="266149"/>
    <lineage>
        <taxon>Eukaryota</taxon>
        <taxon>Sar</taxon>
        <taxon>Alveolata</taxon>
        <taxon>Ciliophora</taxon>
        <taxon>Intramacronucleata</taxon>
        <taxon>Oligohymenophorea</taxon>
        <taxon>Scuticociliatia</taxon>
        <taxon>Philasterida</taxon>
        <taxon>Pseudocohnilembidae</taxon>
        <taxon>Pseudocohnilembus</taxon>
    </lineage>
</organism>
<keyword evidence="3" id="KW-0645">Protease</keyword>
<dbReference type="OrthoDB" id="449484at2759"/>
<dbReference type="GO" id="GO:0006508">
    <property type="term" value="P:proteolysis"/>
    <property type="evidence" value="ECO:0007669"/>
    <property type="project" value="UniProtKB-KW"/>
</dbReference>
<dbReference type="GO" id="GO:0043130">
    <property type="term" value="F:ubiquitin binding"/>
    <property type="evidence" value="ECO:0007669"/>
    <property type="project" value="TreeGrafter"/>
</dbReference>
<dbReference type="PANTHER" id="PTHR12931:SF15">
    <property type="entry name" value="UBIQUITIN THIOESTERASE OTUBAIN-LIKE"/>
    <property type="match status" value="1"/>
</dbReference>
<dbReference type="Proteomes" id="UP000054937">
    <property type="component" value="Unassembled WGS sequence"/>
</dbReference>
<dbReference type="PANTHER" id="PTHR12931">
    <property type="entry name" value="UBIQUITIN THIOLESTERASE PROTEIN OTUB"/>
    <property type="match status" value="1"/>
</dbReference>
<dbReference type="GO" id="GO:0071108">
    <property type="term" value="P:protein K48-linked deubiquitination"/>
    <property type="evidence" value="ECO:0007669"/>
    <property type="project" value="TreeGrafter"/>
</dbReference>
<dbReference type="InParanoid" id="A0A0V0R1K2"/>
<keyword evidence="5" id="KW-0378">Hydrolase</keyword>
<dbReference type="GO" id="GO:0004843">
    <property type="term" value="F:cysteine-type deubiquitinase activity"/>
    <property type="evidence" value="ECO:0007669"/>
    <property type="project" value="UniProtKB-EC"/>
</dbReference>
<dbReference type="GO" id="GO:0005634">
    <property type="term" value="C:nucleus"/>
    <property type="evidence" value="ECO:0007669"/>
    <property type="project" value="TreeGrafter"/>
</dbReference>
<dbReference type="InterPro" id="IPR042468">
    <property type="entry name" value="Peptidase_C65_otubain_sub1"/>
</dbReference>
<evidence type="ECO:0000256" key="3">
    <source>
        <dbReference type="ARBA" id="ARBA00022670"/>
    </source>
</evidence>
<protein>
    <recommendedName>
        <fullName evidence="2">ubiquitinyl hydrolase 1</fullName>
        <ecNumber evidence="2">3.4.19.12</ecNumber>
    </recommendedName>
</protein>
<evidence type="ECO:0000256" key="2">
    <source>
        <dbReference type="ARBA" id="ARBA00012759"/>
    </source>
</evidence>
<dbReference type="EMBL" id="LDAU01000065">
    <property type="protein sequence ID" value="KRX08369.1"/>
    <property type="molecule type" value="Genomic_DNA"/>
</dbReference>
<keyword evidence="6" id="KW-0788">Thiol protease</keyword>
<accession>A0A0V0R1K2</accession>
<comment type="caution">
    <text evidence="7">The sequence shown here is derived from an EMBL/GenBank/DDBJ whole genome shotgun (WGS) entry which is preliminary data.</text>
</comment>
<gene>
    <name evidence="7" type="ORF">PPERSA_03363</name>
</gene>
<comment type="catalytic activity">
    <reaction evidence="1">
        <text>Thiol-dependent hydrolysis of ester, thioester, amide, peptide and isopeptide bonds formed by the C-terminal Gly of ubiquitin (a 76-residue protein attached to proteins as an intracellular targeting signal).</text>
        <dbReference type="EC" id="3.4.19.12"/>
    </reaction>
</comment>
<evidence type="ECO:0000313" key="7">
    <source>
        <dbReference type="EMBL" id="KRX08369.1"/>
    </source>
</evidence>
<dbReference type="Pfam" id="PF10275">
    <property type="entry name" value="Peptidase_C65"/>
    <property type="match status" value="1"/>
</dbReference>
<dbReference type="InterPro" id="IPR019400">
    <property type="entry name" value="Peptidase_C65_otubain"/>
</dbReference>
<evidence type="ECO:0000256" key="6">
    <source>
        <dbReference type="ARBA" id="ARBA00022807"/>
    </source>
</evidence>
<dbReference type="SUPFAM" id="SSF54001">
    <property type="entry name" value="Cysteine proteinases"/>
    <property type="match status" value="1"/>
</dbReference>
<dbReference type="EC" id="3.4.19.12" evidence="2"/>
<dbReference type="Gene3D" id="3.30.200.60">
    <property type="entry name" value="Peptidase C65 Otubain, subdomain 1"/>
    <property type="match status" value="1"/>
</dbReference>
<proteinExistence type="predicted"/>
<sequence>MQLTGTYKRFPEEFFEKETIPFVSQPLDLDVKIKEYKNQKIIDALQQYKQKVPIFRQIRGDGNCFYRAFYYYLFELILLKSSENQQYLKVLNDLLKDCSVNYNLNNVCYLESLEKENKIQYIGKYNLGYIIGDFLVYVLHEGNKNKEQIKQKFEYVVRNYPIFDFACILYIRALALKGLKQFESEYGPYYLGDEEKIIKTFGQEAEGVIFRLIAKQLNISLQIYGFQQSEKIEEEFGQENPIIQDIINLFFRPDVINQYTQQQLKSY</sequence>
<name>A0A0V0R1K2_PSEPJ</name>
<dbReference type="InterPro" id="IPR038765">
    <property type="entry name" value="Papain-like_cys_pep_sf"/>
</dbReference>
<keyword evidence="8" id="KW-1185">Reference proteome</keyword>
<dbReference type="AlphaFoldDB" id="A0A0V0R1K2"/>
<reference evidence="7 8" key="1">
    <citation type="journal article" date="2015" name="Sci. Rep.">
        <title>Genome of the facultative scuticociliatosis pathogen Pseudocohnilembus persalinus provides insight into its virulence through horizontal gene transfer.</title>
        <authorList>
            <person name="Xiong J."/>
            <person name="Wang G."/>
            <person name="Cheng J."/>
            <person name="Tian M."/>
            <person name="Pan X."/>
            <person name="Warren A."/>
            <person name="Jiang C."/>
            <person name="Yuan D."/>
            <person name="Miao W."/>
        </authorList>
    </citation>
    <scope>NUCLEOTIDE SEQUENCE [LARGE SCALE GENOMIC DNA]</scope>
    <source>
        <strain evidence="7">36N120E</strain>
    </source>
</reference>